<evidence type="ECO:0000256" key="2">
    <source>
        <dbReference type="ARBA" id="ARBA00011900"/>
    </source>
</evidence>
<comment type="caution">
    <text evidence="9">The sequence shown here is derived from an EMBL/GenBank/DDBJ whole genome shotgun (WGS) entry which is preliminary data.</text>
</comment>
<dbReference type="Proteomes" id="UP000078486">
    <property type="component" value="Unassembled WGS sequence"/>
</dbReference>
<reference evidence="9 10" key="1">
    <citation type="submission" date="2016-01" db="EMBL/GenBank/DDBJ databases">
        <title>High potential of lignocellulose degradation of a new Verrucomicrobia species.</title>
        <authorList>
            <person name="Wang Y."/>
            <person name="Shi Y."/>
            <person name="Qiu Z."/>
            <person name="Liu S."/>
            <person name="Yang H."/>
        </authorList>
    </citation>
    <scope>NUCLEOTIDE SEQUENCE [LARGE SCALE GENOMIC DNA]</scope>
    <source>
        <strain evidence="9 10">TSB47</strain>
    </source>
</reference>
<keyword evidence="6" id="KW-0680">Restriction system</keyword>
<evidence type="ECO:0000259" key="8">
    <source>
        <dbReference type="Pfam" id="PF02384"/>
    </source>
</evidence>
<feature type="domain" description="DNA methylase adenine-specific" evidence="8">
    <location>
        <begin position="92"/>
        <end position="200"/>
    </location>
</feature>
<dbReference type="GO" id="GO:0009307">
    <property type="term" value="P:DNA restriction-modification system"/>
    <property type="evidence" value="ECO:0007669"/>
    <property type="project" value="UniProtKB-KW"/>
</dbReference>
<dbReference type="STRING" id="1184151.AW736_17885"/>
<evidence type="ECO:0000256" key="3">
    <source>
        <dbReference type="ARBA" id="ARBA00022603"/>
    </source>
</evidence>
<evidence type="ECO:0000313" key="10">
    <source>
        <dbReference type="Proteomes" id="UP000078486"/>
    </source>
</evidence>
<keyword evidence="5" id="KW-0949">S-adenosyl-L-methionine</keyword>
<dbReference type="OrthoDB" id="9814572at2"/>
<dbReference type="GO" id="GO:0008170">
    <property type="term" value="F:N-methyltransferase activity"/>
    <property type="evidence" value="ECO:0007669"/>
    <property type="project" value="InterPro"/>
</dbReference>
<dbReference type="SUPFAM" id="SSF53335">
    <property type="entry name" value="S-adenosyl-L-methionine-dependent methyltransferases"/>
    <property type="match status" value="1"/>
</dbReference>
<dbReference type="PANTHER" id="PTHR42933:SF3">
    <property type="entry name" value="TYPE I RESTRICTION ENZYME MJAVIII METHYLASE SUBUNIT"/>
    <property type="match status" value="1"/>
</dbReference>
<comment type="catalytic activity">
    <reaction evidence="7">
        <text>a 2'-deoxyadenosine in DNA + S-adenosyl-L-methionine = an N(6)-methyl-2'-deoxyadenosine in DNA + S-adenosyl-L-homocysteine + H(+)</text>
        <dbReference type="Rhea" id="RHEA:15197"/>
        <dbReference type="Rhea" id="RHEA-COMP:12418"/>
        <dbReference type="Rhea" id="RHEA-COMP:12419"/>
        <dbReference type="ChEBI" id="CHEBI:15378"/>
        <dbReference type="ChEBI" id="CHEBI:57856"/>
        <dbReference type="ChEBI" id="CHEBI:59789"/>
        <dbReference type="ChEBI" id="CHEBI:90615"/>
        <dbReference type="ChEBI" id="CHEBI:90616"/>
        <dbReference type="EC" id="2.1.1.72"/>
    </reaction>
</comment>
<dbReference type="Gene3D" id="3.40.50.150">
    <property type="entry name" value="Vaccinia Virus protein VP39"/>
    <property type="match status" value="1"/>
</dbReference>
<dbReference type="GO" id="GO:0009007">
    <property type="term" value="F:site-specific DNA-methyltransferase (adenine-specific) activity"/>
    <property type="evidence" value="ECO:0007669"/>
    <property type="project" value="UniProtKB-EC"/>
</dbReference>
<protein>
    <recommendedName>
        <fullName evidence="2">site-specific DNA-methyltransferase (adenine-specific)</fullName>
        <ecNumber evidence="2">2.1.1.72</ecNumber>
    </recommendedName>
</protein>
<evidence type="ECO:0000256" key="6">
    <source>
        <dbReference type="ARBA" id="ARBA00022747"/>
    </source>
</evidence>
<keyword evidence="10" id="KW-1185">Reference proteome</keyword>
<accession>A0A178IEU1</accession>
<comment type="similarity">
    <text evidence="1">Belongs to the N(4)/N(6)-methyltransferase family.</text>
</comment>
<evidence type="ECO:0000256" key="5">
    <source>
        <dbReference type="ARBA" id="ARBA00022691"/>
    </source>
</evidence>
<name>A0A178IEU1_9BACT</name>
<proteinExistence type="inferred from homology"/>
<keyword evidence="3" id="KW-0489">Methyltransferase</keyword>
<dbReference type="PROSITE" id="PS51257">
    <property type="entry name" value="PROKAR_LIPOPROTEIN"/>
    <property type="match status" value="1"/>
</dbReference>
<dbReference type="EC" id="2.1.1.72" evidence="2"/>
<dbReference type="EMBL" id="LRRQ01000139">
    <property type="protein sequence ID" value="OAM88258.1"/>
    <property type="molecule type" value="Genomic_DNA"/>
</dbReference>
<dbReference type="PANTHER" id="PTHR42933">
    <property type="entry name" value="SLR6095 PROTEIN"/>
    <property type="match status" value="1"/>
</dbReference>
<gene>
    <name evidence="9" type="ORF">AW736_17885</name>
</gene>
<dbReference type="GO" id="GO:0003677">
    <property type="term" value="F:DNA binding"/>
    <property type="evidence" value="ECO:0007669"/>
    <property type="project" value="InterPro"/>
</dbReference>
<dbReference type="GO" id="GO:0032259">
    <property type="term" value="P:methylation"/>
    <property type="evidence" value="ECO:0007669"/>
    <property type="project" value="UniProtKB-KW"/>
</dbReference>
<organism evidence="9 10">
    <name type="scientific">Termitidicoccus mucosus</name>
    <dbReference type="NCBI Taxonomy" id="1184151"/>
    <lineage>
        <taxon>Bacteria</taxon>
        <taxon>Pseudomonadati</taxon>
        <taxon>Verrucomicrobiota</taxon>
        <taxon>Opitutia</taxon>
        <taxon>Opitutales</taxon>
        <taxon>Opitutaceae</taxon>
        <taxon>Termitidicoccus</taxon>
    </lineage>
</organism>
<dbReference type="InterPro" id="IPR051537">
    <property type="entry name" value="DNA_Adenine_Mtase"/>
</dbReference>
<sequence>MKTSQTPAFRPLLEQLPRRHDAYKVFTAFASLAACALAHGTRETEYLEEAKRWNRDELEIFSHALAALVMKMEAQPFTDLLGGHYMELALSHKGQQWNGEFHTPQNICEMMAQMLASDSSLPAEGPVTLCEPACGAGAMILAYAKALSPENRRRLRVTAIDINKTACDMCFINSTLWGIPVEIVHGNTIAMKFFASWRNIHWVFRGRLHLFAGLAAGQNQTDAPQSENGNENETVMPLATALIASAAEQQGQPPSPEKTEQIKAALGQQMFDFA</sequence>
<evidence type="ECO:0000256" key="7">
    <source>
        <dbReference type="ARBA" id="ARBA00047942"/>
    </source>
</evidence>
<dbReference type="RefSeq" id="WP_068771693.1">
    <property type="nucleotide sequence ID" value="NZ_KV441842.1"/>
</dbReference>
<evidence type="ECO:0000256" key="1">
    <source>
        <dbReference type="ARBA" id="ARBA00006594"/>
    </source>
</evidence>
<evidence type="ECO:0000313" key="9">
    <source>
        <dbReference type="EMBL" id="OAM88258.1"/>
    </source>
</evidence>
<dbReference type="PRINTS" id="PR00507">
    <property type="entry name" value="N12N6MTFRASE"/>
</dbReference>
<dbReference type="Pfam" id="PF02384">
    <property type="entry name" value="N6_Mtase"/>
    <property type="match status" value="1"/>
</dbReference>
<keyword evidence="4" id="KW-0808">Transferase</keyword>
<dbReference type="InterPro" id="IPR029063">
    <property type="entry name" value="SAM-dependent_MTases_sf"/>
</dbReference>
<dbReference type="InterPro" id="IPR003356">
    <property type="entry name" value="DNA_methylase_A-5"/>
</dbReference>
<evidence type="ECO:0000256" key="4">
    <source>
        <dbReference type="ARBA" id="ARBA00022679"/>
    </source>
</evidence>
<dbReference type="AlphaFoldDB" id="A0A178IEU1"/>